<dbReference type="PANTHER" id="PTHR10856:SF2">
    <property type="entry name" value="CORONIN-2A"/>
    <property type="match status" value="1"/>
</dbReference>
<dbReference type="Pfam" id="PF16300">
    <property type="entry name" value="WD40_4"/>
    <property type="match status" value="1"/>
</dbReference>
<reference evidence="8" key="2">
    <citation type="submission" date="2025-08" db="UniProtKB">
        <authorList>
            <consortium name="Ensembl"/>
        </authorList>
    </citation>
    <scope>IDENTIFICATION</scope>
    <source>
        <strain evidence="8">Thoroughbred</strain>
    </source>
</reference>
<keyword evidence="9" id="KW-1185">Reference proteome</keyword>
<evidence type="ECO:0000256" key="4">
    <source>
        <dbReference type="RuleBase" id="RU280818"/>
    </source>
</evidence>
<evidence type="ECO:0000256" key="1">
    <source>
        <dbReference type="ARBA" id="ARBA00022574"/>
    </source>
</evidence>
<feature type="region of interest" description="Disordered" evidence="6">
    <location>
        <begin position="358"/>
        <end position="377"/>
    </location>
</feature>
<dbReference type="Proteomes" id="UP000002281">
    <property type="component" value="Chromosome 25"/>
</dbReference>
<dbReference type="FunCoup" id="F6SSS0">
    <property type="interactions" value="101"/>
</dbReference>
<dbReference type="AlphaFoldDB" id="F6SSS0"/>
<sequence>MSWHPQYRSSKFRHVFGKPASKENCYDAVPITRSVHDNHFCAVNPQFIAVVTECAGGGAFLVIPLHQTGKLDPHYPKVCGHRGNVLDIKWNPFDDFEIASCSEDATIKIWDIPKQLLTKNLTGCRKELVGHARRVGLVEWHPTAANILFSSGYDYKVMVWNLDTKESVITSPVRTIDCHQDVILSMSFNTSGSLLATACKDRRIRILDPRAGTVLQEASYKGHRANKVLFLGNLKKLLSTGTSRWNNRQVALWDQYLNYLTEYRSYNPQKGIGVMPKRGLNVSSCEIFRFYKLITTKSLIEPVSMIVPRRSESYQEDIYPPTAGAQPSLSAHEWLSGMNKGPVLVSLRPGSQLLSHQPLFPERPLSNSTAPASPWLSSQTGQLAAEDAWRPRSLLEEKATRRAAEQRLEEKKTWFSNGFDIFECPPPKTENELLQMFYRQQEEIRRLRELLAQREVQAKQLELEIKNLRVGSEGF</sequence>
<dbReference type="InterPro" id="IPR015048">
    <property type="entry name" value="DUF1899"/>
</dbReference>
<dbReference type="PROSITE" id="PS50294">
    <property type="entry name" value="WD_REPEATS_REGION"/>
    <property type="match status" value="2"/>
</dbReference>
<dbReference type="InterPro" id="IPR015943">
    <property type="entry name" value="WD40/YVTN_repeat-like_dom_sf"/>
</dbReference>
<dbReference type="VGNC" id="VGNC:16793">
    <property type="gene designation" value="CORO2A"/>
</dbReference>
<keyword evidence="2 4" id="KW-0677">Repeat</keyword>
<evidence type="ECO:0000256" key="2">
    <source>
        <dbReference type="ARBA" id="ARBA00022737"/>
    </source>
</evidence>
<dbReference type="PROSITE" id="PS00678">
    <property type="entry name" value="WD_REPEATS_1"/>
    <property type="match status" value="2"/>
</dbReference>
<evidence type="ECO:0000256" key="5">
    <source>
        <dbReference type="SAM" id="Coils"/>
    </source>
</evidence>
<keyword evidence="5" id="KW-0175">Coiled coil</keyword>
<reference evidence="8 9" key="1">
    <citation type="journal article" date="2009" name="Science">
        <title>Genome sequence, comparative analysis, and population genetics of the domestic horse.</title>
        <authorList>
            <consortium name="Broad Institute Genome Sequencing Platform"/>
            <consortium name="Broad Institute Whole Genome Assembly Team"/>
            <person name="Wade C.M."/>
            <person name="Giulotto E."/>
            <person name="Sigurdsson S."/>
            <person name="Zoli M."/>
            <person name="Gnerre S."/>
            <person name="Imsland F."/>
            <person name="Lear T.L."/>
            <person name="Adelson D.L."/>
            <person name="Bailey E."/>
            <person name="Bellone R.R."/>
            <person name="Bloecker H."/>
            <person name="Distl O."/>
            <person name="Edgar R.C."/>
            <person name="Garber M."/>
            <person name="Leeb T."/>
            <person name="Mauceli E."/>
            <person name="MacLeod J.N."/>
            <person name="Penedo M.C.T."/>
            <person name="Raison J.M."/>
            <person name="Sharpe T."/>
            <person name="Vogel J."/>
            <person name="Andersson L."/>
            <person name="Antczak D.F."/>
            <person name="Biagi T."/>
            <person name="Binns M.M."/>
            <person name="Chowdhary B.P."/>
            <person name="Coleman S.J."/>
            <person name="Della Valle G."/>
            <person name="Fryc S."/>
            <person name="Guerin G."/>
            <person name="Hasegawa T."/>
            <person name="Hill E.W."/>
            <person name="Jurka J."/>
            <person name="Kiialainen A."/>
            <person name="Lindgren G."/>
            <person name="Liu J."/>
            <person name="Magnani E."/>
            <person name="Mickelson J.R."/>
            <person name="Murray J."/>
            <person name="Nergadze S.G."/>
            <person name="Onofrio R."/>
            <person name="Pedroni S."/>
            <person name="Piras M.F."/>
            <person name="Raudsepp T."/>
            <person name="Rocchi M."/>
            <person name="Roeed K.H."/>
            <person name="Ryder O.A."/>
            <person name="Searle S."/>
            <person name="Skow L."/>
            <person name="Swinburne J.E."/>
            <person name="Syvaenen A.C."/>
            <person name="Tozaki T."/>
            <person name="Valberg S.J."/>
            <person name="Vaudin M."/>
            <person name="White J.R."/>
            <person name="Zody M.C."/>
            <person name="Lander E.S."/>
            <person name="Lindblad-Toh K."/>
        </authorList>
    </citation>
    <scope>NUCLEOTIDE SEQUENCE [LARGE SCALE GENOMIC DNA]</scope>
    <source>
        <strain evidence="8 9">Thoroughbred</strain>
    </source>
</reference>
<evidence type="ECO:0000313" key="9">
    <source>
        <dbReference type="Proteomes" id="UP000002281"/>
    </source>
</evidence>
<evidence type="ECO:0000313" key="8">
    <source>
        <dbReference type="Ensembl" id="ENSECAP00000015808.3"/>
    </source>
</evidence>
<name>F6SSS0_HORSE</name>
<feature type="coiled-coil region" evidence="5">
    <location>
        <begin position="444"/>
        <end position="471"/>
    </location>
</feature>
<dbReference type="PaxDb" id="9796-ENSECAP00000015808"/>
<dbReference type="SMART" id="SM01166">
    <property type="entry name" value="DUF1899"/>
    <property type="match status" value="1"/>
</dbReference>
<dbReference type="HOGENOM" id="CLU_026859_4_0_1"/>
<dbReference type="STRING" id="9796.ENSECAP00000015808"/>
<dbReference type="SMART" id="SM01167">
    <property type="entry name" value="DUF1900"/>
    <property type="match status" value="1"/>
</dbReference>
<dbReference type="Bgee" id="ENSECAG00000017890">
    <property type="expression patterns" value="Expressed in epithelium of bronchus and 18 other cell types or tissues"/>
</dbReference>
<dbReference type="Ensembl" id="ENSECAT00000019321.4">
    <property type="protein sequence ID" value="ENSECAP00000015808.3"/>
    <property type="gene ID" value="ENSECAG00000017890.4"/>
</dbReference>
<dbReference type="Gene3D" id="2.130.10.10">
    <property type="entry name" value="YVTN repeat-like/Quinoprotein amine dehydrogenase"/>
    <property type="match status" value="1"/>
</dbReference>
<feature type="compositionally biased region" description="Polar residues" evidence="6">
    <location>
        <begin position="365"/>
        <end position="377"/>
    </location>
</feature>
<feature type="domain" description="DUF1899" evidence="7">
    <location>
        <begin position="5"/>
        <end position="69"/>
    </location>
</feature>
<evidence type="ECO:0000256" key="3">
    <source>
        <dbReference type="PROSITE-ProRule" id="PRU00221"/>
    </source>
</evidence>
<organism evidence="8 9">
    <name type="scientific">Equus caballus</name>
    <name type="common">Horse</name>
    <dbReference type="NCBI Taxonomy" id="9796"/>
    <lineage>
        <taxon>Eukaryota</taxon>
        <taxon>Metazoa</taxon>
        <taxon>Chordata</taxon>
        <taxon>Craniata</taxon>
        <taxon>Vertebrata</taxon>
        <taxon>Euteleostomi</taxon>
        <taxon>Mammalia</taxon>
        <taxon>Eutheria</taxon>
        <taxon>Laurasiatheria</taxon>
        <taxon>Perissodactyla</taxon>
        <taxon>Equidae</taxon>
        <taxon>Equus</taxon>
    </lineage>
</organism>
<dbReference type="SUPFAM" id="SSF50978">
    <property type="entry name" value="WD40 repeat-like"/>
    <property type="match status" value="1"/>
</dbReference>
<dbReference type="InterPro" id="IPR019775">
    <property type="entry name" value="WD40_repeat_CS"/>
</dbReference>
<accession>F6SSS0</accession>
<feature type="repeat" description="WD" evidence="3">
    <location>
        <begin position="128"/>
        <end position="170"/>
    </location>
</feature>
<dbReference type="PROSITE" id="PS50082">
    <property type="entry name" value="WD_REPEATS_2"/>
    <property type="match status" value="3"/>
</dbReference>
<dbReference type="GeneTree" id="ENSGT00940000155598"/>
<evidence type="ECO:0000259" key="7">
    <source>
        <dbReference type="SMART" id="SM01166"/>
    </source>
</evidence>
<dbReference type="SMART" id="SM00320">
    <property type="entry name" value="WD40"/>
    <property type="match status" value="4"/>
</dbReference>
<reference evidence="8" key="3">
    <citation type="submission" date="2025-09" db="UniProtKB">
        <authorList>
            <consortium name="Ensembl"/>
        </authorList>
    </citation>
    <scope>IDENTIFICATION</scope>
    <source>
        <strain evidence="8">Thoroughbred</strain>
    </source>
</reference>
<dbReference type="Pfam" id="PF00400">
    <property type="entry name" value="WD40"/>
    <property type="match status" value="3"/>
</dbReference>
<dbReference type="InterPro" id="IPR001680">
    <property type="entry name" value="WD40_rpt"/>
</dbReference>
<proteinExistence type="inferred from homology"/>
<feature type="repeat" description="WD" evidence="3">
    <location>
        <begin position="78"/>
        <end position="112"/>
    </location>
</feature>
<evidence type="ECO:0000256" key="6">
    <source>
        <dbReference type="SAM" id="MobiDB-lite"/>
    </source>
</evidence>
<dbReference type="InParanoid" id="F6SSS0"/>
<keyword evidence="1 3" id="KW-0853">WD repeat</keyword>
<dbReference type="Pfam" id="PF08953">
    <property type="entry name" value="DUF1899"/>
    <property type="match status" value="1"/>
</dbReference>
<evidence type="ECO:0000313" key="10">
    <source>
        <dbReference type="VGNC" id="VGNC:16793"/>
    </source>
</evidence>
<dbReference type="InterPro" id="IPR036322">
    <property type="entry name" value="WD40_repeat_dom_sf"/>
</dbReference>
<gene>
    <name evidence="8 10" type="primary">CORO2A</name>
</gene>
<dbReference type="InterPro" id="IPR015505">
    <property type="entry name" value="Coronin"/>
</dbReference>
<protein>
    <recommendedName>
        <fullName evidence="4">Coronin</fullName>
    </recommendedName>
</protein>
<comment type="similarity">
    <text evidence="4">Belongs to the WD repeat coronin family.</text>
</comment>
<dbReference type="PANTHER" id="PTHR10856">
    <property type="entry name" value="CORONIN"/>
    <property type="match status" value="1"/>
</dbReference>
<feature type="repeat" description="WD" evidence="3">
    <location>
        <begin position="176"/>
        <end position="217"/>
    </location>
</feature>